<dbReference type="PANTHER" id="PTHR31373:SF27">
    <property type="entry name" value="TROVE DOMAIN-CONTAINING PROTEIN"/>
    <property type="match status" value="1"/>
</dbReference>
<sequence>MSINRWSEIAYSRVPSVCMHTNKEKFFTPDAERFLRYLTDVESGEKQISGATLLPHLLVMQAVEFAPAQRETPTWDGFEKREVDLIGDAMRERKRKLGETQARVVDAQWATLLARLREAGELDNCIAICDVSVSMGSIWETTLPDKSPFEVNLIWPALSLSLVLARLAKPPFADSFITFSSQPRVVVLDPASKKVSLGATIQAMMHSDWGFNTDFNAVFLKLIPPLAVKNKVPEDQMIKRVFVFSDMQFDDASTEDDLVNWKMNYDVVERAYQEAGYEVPGIVYWNLSRESITAPVTGEREGVALLSGYSPSLLKVFMDVEEEEEDFEVVDNSGEKVKQKFTPEEIMRKVLGRRSYNGLVVVD</sequence>
<evidence type="ECO:0000259" key="2">
    <source>
        <dbReference type="Pfam" id="PF25043"/>
    </source>
</evidence>
<name>A0A0C9TE07_PAXIN</name>
<dbReference type="HOGENOM" id="CLU_011744_2_0_1"/>
<protein>
    <submittedName>
        <fullName evidence="3">Uncharacterized protein</fullName>
    </submittedName>
</protein>
<dbReference type="InterPro" id="IPR058580">
    <property type="entry name" value="DUF2828"/>
</dbReference>
<dbReference type="PIRSF" id="PIRSF015417">
    <property type="entry name" value="T31B5_30_vWA"/>
    <property type="match status" value="1"/>
</dbReference>
<dbReference type="EMBL" id="KN819498">
    <property type="protein sequence ID" value="KIJ09163.1"/>
    <property type="molecule type" value="Genomic_DNA"/>
</dbReference>
<dbReference type="Proteomes" id="UP000053647">
    <property type="component" value="Unassembled WGS sequence"/>
</dbReference>
<evidence type="ECO:0000259" key="1">
    <source>
        <dbReference type="Pfam" id="PF11443"/>
    </source>
</evidence>
<evidence type="ECO:0000313" key="4">
    <source>
        <dbReference type="Proteomes" id="UP000053647"/>
    </source>
</evidence>
<reference evidence="4" key="2">
    <citation type="submission" date="2015-01" db="EMBL/GenBank/DDBJ databases">
        <title>Evolutionary Origins and Diversification of the Mycorrhizal Mutualists.</title>
        <authorList>
            <consortium name="DOE Joint Genome Institute"/>
            <consortium name="Mycorrhizal Genomics Consortium"/>
            <person name="Kohler A."/>
            <person name="Kuo A."/>
            <person name="Nagy L.G."/>
            <person name="Floudas D."/>
            <person name="Copeland A."/>
            <person name="Barry K.W."/>
            <person name="Cichocki N."/>
            <person name="Veneault-Fourrey C."/>
            <person name="LaButti K."/>
            <person name="Lindquist E.A."/>
            <person name="Lipzen A."/>
            <person name="Lundell T."/>
            <person name="Morin E."/>
            <person name="Murat C."/>
            <person name="Riley R."/>
            <person name="Ohm R."/>
            <person name="Sun H."/>
            <person name="Tunlid A."/>
            <person name="Henrissat B."/>
            <person name="Grigoriev I.V."/>
            <person name="Hibbett D.S."/>
            <person name="Martin F."/>
        </authorList>
    </citation>
    <scope>NUCLEOTIDE SEQUENCE [LARGE SCALE GENOMIC DNA]</scope>
    <source>
        <strain evidence="4">ATCC 200175</strain>
    </source>
</reference>
<dbReference type="InterPro" id="IPR011205">
    <property type="entry name" value="UCP015417_vWA"/>
</dbReference>
<keyword evidence="4" id="KW-1185">Reference proteome</keyword>
<feature type="domain" description="DUF2828" evidence="1">
    <location>
        <begin position="1"/>
        <end position="122"/>
    </location>
</feature>
<gene>
    <name evidence="3" type="ORF">PAXINDRAFT_17752</name>
</gene>
<dbReference type="InterPro" id="IPR056690">
    <property type="entry name" value="DUF7788"/>
</dbReference>
<reference evidence="3 4" key="1">
    <citation type="submission" date="2014-06" db="EMBL/GenBank/DDBJ databases">
        <authorList>
            <consortium name="DOE Joint Genome Institute"/>
            <person name="Kuo A."/>
            <person name="Kohler A."/>
            <person name="Nagy L.G."/>
            <person name="Floudas D."/>
            <person name="Copeland A."/>
            <person name="Barry K.W."/>
            <person name="Cichocki N."/>
            <person name="Veneault-Fourrey C."/>
            <person name="LaButti K."/>
            <person name="Lindquist E.A."/>
            <person name="Lipzen A."/>
            <person name="Lundell T."/>
            <person name="Morin E."/>
            <person name="Murat C."/>
            <person name="Sun H."/>
            <person name="Tunlid A."/>
            <person name="Henrissat B."/>
            <person name="Grigoriev I.V."/>
            <person name="Hibbett D.S."/>
            <person name="Martin F."/>
            <person name="Nordberg H.P."/>
            <person name="Cantor M.N."/>
            <person name="Hua S.X."/>
        </authorList>
    </citation>
    <scope>NUCLEOTIDE SEQUENCE [LARGE SCALE GENOMIC DNA]</scope>
    <source>
        <strain evidence="3 4">ATCC 200175</strain>
    </source>
</reference>
<proteinExistence type="predicted"/>
<dbReference type="OrthoDB" id="1149618at2759"/>
<accession>A0A0C9TE07</accession>
<dbReference type="AlphaFoldDB" id="A0A0C9TE07"/>
<feature type="domain" description="DUF7788" evidence="2">
    <location>
        <begin position="124"/>
        <end position="350"/>
    </location>
</feature>
<dbReference type="Pfam" id="PF11443">
    <property type="entry name" value="DUF2828"/>
    <property type="match status" value="1"/>
</dbReference>
<dbReference type="PANTHER" id="PTHR31373">
    <property type="entry name" value="OS06G0652100 PROTEIN"/>
    <property type="match status" value="1"/>
</dbReference>
<dbReference type="Pfam" id="PF25043">
    <property type="entry name" value="DUF7788"/>
    <property type="match status" value="1"/>
</dbReference>
<evidence type="ECO:0000313" key="3">
    <source>
        <dbReference type="EMBL" id="KIJ09163.1"/>
    </source>
</evidence>
<organism evidence="3 4">
    <name type="scientific">Paxillus involutus ATCC 200175</name>
    <dbReference type="NCBI Taxonomy" id="664439"/>
    <lineage>
        <taxon>Eukaryota</taxon>
        <taxon>Fungi</taxon>
        <taxon>Dikarya</taxon>
        <taxon>Basidiomycota</taxon>
        <taxon>Agaricomycotina</taxon>
        <taxon>Agaricomycetes</taxon>
        <taxon>Agaricomycetidae</taxon>
        <taxon>Boletales</taxon>
        <taxon>Paxilineae</taxon>
        <taxon>Paxillaceae</taxon>
        <taxon>Paxillus</taxon>
    </lineage>
</organism>